<gene>
    <name evidence="4" type="ORF">PAL_GLEAN10023497</name>
</gene>
<dbReference type="InParanoid" id="L5K4Q2"/>
<keyword evidence="2 4" id="KW-0689">Ribosomal protein</keyword>
<dbReference type="Gene3D" id="3.30.70.330">
    <property type="match status" value="1"/>
</dbReference>
<keyword evidence="5" id="KW-1185">Reference proteome</keyword>
<reference evidence="5" key="1">
    <citation type="journal article" date="2013" name="Science">
        <title>Comparative analysis of bat genomes provides insight into the evolution of flight and immunity.</title>
        <authorList>
            <person name="Zhang G."/>
            <person name="Cowled C."/>
            <person name="Shi Z."/>
            <person name="Huang Z."/>
            <person name="Bishop-Lilly K.A."/>
            <person name="Fang X."/>
            <person name="Wynne J.W."/>
            <person name="Xiong Z."/>
            <person name="Baker M.L."/>
            <person name="Zhao W."/>
            <person name="Tachedjian M."/>
            <person name="Zhu Y."/>
            <person name="Zhou P."/>
            <person name="Jiang X."/>
            <person name="Ng J."/>
            <person name="Yang L."/>
            <person name="Wu L."/>
            <person name="Xiao J."/>
            <person name="Feng Y."/>
            <person name="Chen Y."/>
            <person name="Sun X."/>
            <person name="Zhang Y."/>
            <person name="Marsh G.A."/>
            <person name="Crameri G."/>
            <person name="Broder C.C."/>
            <person name="Frey K.G."/>
            <person name="Wang L.F."/>
            <person name="Wang J."/>
        </authorList>
    </citation>
    <scope>NUCLEOTIDE SEQUENCE [LARGE SCALE GENOMIC DNA]</scope>
</reference>
<protein>
    <submittedName>
        <fullName evidence="4">60S ribosomal protein L23a</fullName>
    </submittedName>
</protein>
<dbReference type="InterPro" id="IPR012677">
    <property type="entry name" value="Nucleotide-bd_a/b_plait_sf"/>
</dbReference>
<evidence type="ECO:0000256" key="3">
    <source>
        <dbReference type="ARBA" id="ARBA00023274"/>
    </source>
</evidence>
<dbReference type="InterPro" id="IPR012678">
    <property type="entry name" value="Ribosomal_uL23/eL15/eS24_sf"/>
</dbReference>
<dbReference type="GO" id="GO:0044391">
    <property type="term" value="C:ribosomal subunit"/>
    <property type="evidence" value="ECO:0007669"/>
    <property type="project" value="UniProtKB-ARBA"/>
</dbReference>
<proteinExistence type="inferred from homology"/>
<evidence type="ECO:0000313" key="4">
    <source>
        <dbReference type="EMBL" id="ELK05438.1"/>
    </source>
</evidence>
<dbReference type="STRING" id="9402.L5K4Q2"/>
<name>L5K4Q2_PTEAL</name>
<dbReference type="GO" id="GO:0006412">
    <property type="term" value="P:translation"/>
    <property type="evidence" value="ECO:0007669"/>
    <property type="project" value="InterPro"/>
</dbReference>
<dbReference type="SUPFAM" id="SSF54189">
    <property type="entry name" value="Ribosomal proteins S24e, L23 and L15e"/>
    <property type="match status" value="1"/>
</dbReference>
<sequence>MVYASTSLISVNHSHTVDCICVLIQYVFPPRIRLMWVVVAWVARYIILLISIYESKNLEEDILEFGKLCHLNWRNKIDHYAIIKFPLTTRVSLEEDRGQLVFIVDIKANKHQIRGPMKKLYDTDMAKVKTLIKLDGEIKAYVQLAPDYDALDVANKIGII</sequence>
<evidence type="ECO:0000256" key="1">
    <source>
        <dbReference type="ARBA" id="ARBA00006700"/>
    </source>
</evidence>
<dbReference type="InterPro" id="IPR013025">
    <property type="entry name" value="Ribosomal_uL23-like"/>
</dbReference>
<dbReference type="EMBL" id="KB031042">
    <property type="protein sequence ID" value="ELK05438.1"/>
    <property type="molecule type" value="Genomic_DNA"/>
</dbReference>
<organism evidence="4 5">
    <name type="scientific">Pteropus alecto</name>
    <name type="common">Black flying fox</name>
    <dbReference type="NCBI Taxonomy" id="9402"/>
    <lineage>
        <taxon>Eukaryota</taxon>
        <taxon>Metazoa</taxon>
        <taxon>Chordata</taxon>
        <taxon>Craniata</taxon>
        <taxon>Vertebrata</taxon>
        <taxon>Euteleostomi</taxon>
        <taxon>Mammalia</taxon>
        <taxon>Eutheria</taxon>
        <taxon>Laurasiatheria</taxon>
        <taxon>Chiroptera</taxon>
        <taxon>Yinpterochiroptera</taxon>
        <taxon>Pteropodoidea</taxon>
        <taxon>Pteropodidae</taxon>
        <taxon>Pteropodinae</taxon>
        <taxon>Pteropus</taxon>
    </lineage>
</organism>
<dbReference type="PANTHER" id="PTHR11620">
    <property type="entry name" value="60S RIBOSOMAL PROTEIN L23A"/>
    <property type="match status" value="1"/>
</dbReference>
<accession>L5K4Q2</accession>
<comment type="similarity">
    <text evidence="1">Belongs to the universal ribosomal protein uL23 family.</text>
</comment>
<evidence type="ECO:0000313" key="5">
    <source>
        <dbReference type="Proteomes" id="UP000010552"/>
    </source>
</evidence>
<evidence type="ECO:0000256" key="2">
    <source>
        <dbReference type="ARBA" id="ARBA00022980"/>
    </source>
</evidence>
<dbReference type="Proteomes" id="UP000010552">
    <property type="component" value="Unassembled WGS sequence"/>
</dbReference>
<dbReference type="GO" id="GO:0003735">
    <property type="term" value="F:structural constituent of ribosome"/>
    <property type="evidence" value="ECO:0007669"/>
    <property type="project" value="InterPro"/>
</dbReference>
<keyword evidence="3" id="KW-0687">Ribonucleoprotein</keyword>
<dbReference type="AlphaFoldDB" id="L5K4Q2"/>